<dbReference type="STRING" id="6313.A0A0K0D7P9"/>
<accession>A0A0K0D7P9</accession>
<proteinExistence type="predicted"/>
<reference evidence="3" key="2">
    <citation type="submission" date="2017-02" db="UniProtKB">
        <authorList>
            <consortium name="WormBaseParasite"/>
        </authorList>
    </citation>
    <scope>IDENTIFICATION</scope>
</reference>
<evidence type="ECO:0000313" key="3">
    <source>
        <dbReference type="WBParaSite" id="ACAC_0000609401-mRNA-1"/>
    </source>
</evidence>
<organism evidence="2 3">
    <name type="scientific">Angiostrongylus cantonensis</name>
    <name type="common">Rat lungworm</name>
    <dbReference type="NCBI Taxonomy" id="6313"/>
    <lineage>
        <taxon>Eukaryota</taxon>
        <taxon>Metazoa</taxon>
        <taxon>Ecdysozoa</taxon>
        <taxon>Nematoda</taxon>
        <taxon>Chromadorea</taxon>
        <taxon>Rhabditida</taxon>
        <taxon>Rhabditina</taxon>
        <taxon>Rhabditomorpha</taxon>
        <taxon>Strongyloidea</taxon>
        <taxon>Metastrongylidae</taxon>
        <taxon>Angiostrongylus</taxon>
    </lineage>
</organism>
<name>A0A0K0D7P9_ANGCA</name>
<dbReference type="WBParaSite" id="ACAC_0000609401-mRNA-1">
    <property type="protein sequence ID" value="ACAC_0000609401-mRNA-1"/>
    <property type="gene ID" value="ACAC_0000609401"/>
</dbReference>
<evidence type="ECO:0000313" key="2">
    <source>
        <dbReference type="Proteomes" id="UP000035642"/>
    </source>
</evidence>
<feature type="compositionally biased region" description="Low complexity" evidence="1">
    <location>
        <begin position="37"/>
        <end position="48"/>
    </location>
</feature>
<keyword evidence="2" id="KW-1185">Reference proteome</keyword>
<dbReference type="AlphaFoldDB" id="A0A0K0D7P9"/>
<evidence type="ECO:0000256" key="1">
    <source>
        <dbReference type="SAM" id="MobiDB-lite"/>
    </source>
</evidence>
<reference evidence="2" key="1">
    <citation type="submission" date="2012-09" db="EMBL/GenBank/DDBJ databases">
        <authorList>
            <person name="Martin A.A."/>
        </authorList>
    </citation>
    <scope>NUCLEOTIDE SEQUENCE</scope>
</reference>
<feature type="region of interest" description="Disordered" evidence="1">
    <location>
        <begin position="36"/>
        <end position="65"/>
    </location>
</feature>
<feature type="compositionally biased region" description="Polar residues" evidence="1">
    <location>
        <begin position="49"/>
        <end position="65"/>
    </location>
</feature>
<protein>
    <submittedName>
        <fullName evidence="3">Uncharacterized protein</fullName>
    </submittedName>
</protein>
<dbReference type="Proteomes" id="UP000035642">
    <property type="component" value="Unassembled WGS sequence"/>
</dbReference>
<feature type="region of interest" description="Disordered" evidence="1">
    <location>
        <begin position="258"/>
        <end position="279"/>
    </location>
</feature>
<sequence>MRRDSIPRRFRLSRCNWCVMEAENNSREFEQYQKLGSPRLNSRSSSNSAIPQNNTVQTSATNQSQSSGLRNFFVPSYFSLARPPQVFLLPKPHYSTQTPMTMSCPAERTVFSATNEEQQTSPSQVNDQHNSIRHSHSAFIGADVSGNQVVAATSSPIVNAVENEAVKEEFSQADQNTGDHRKELHHRFIEYPARLQLQERSIISNNHFEDQSSEPLAIMKEEFPGSSFLNCSPAVYKSSLELDSASSSASATALNETFGLFQDDSDEEHDETAPVSPSL</sequence>